<dbReference type="Pfam" id="PF08016">
    <property type="entry name" value="PKD_channel"/>
    <property type="match status" value="1"/>
</dbReference>
<feature type="transmembrane region" description="Helical" evidence="26">
    <location>
        <begin position="3226"/>
        <end position="3244"/>
    </location>
</feature>
<dbReference type="Pfam" id="PF00801">
    <property type="entry name" value="PKD"/>
    <property type="match status" value="5"/>
</dbReference>
<evidence type="ECO:0000256" key="26">
    <source>
        <dbReference type="SAM" id="Phobius"/>
    </source>
</evidence>
<feature type="transmembrane region" description="Helical" evidence="26">
    <location>
        <begin position="3505"/>
        <end position="3526"/>
    </location>
</feature>
<feature type="region of interest" description="Disordered" evidence="25">
    <location>
        <begin position="3021"/>
        <end position="3046"/>
    </location>
</feature>
<keyword evidence="10 26" id="KW-1133">Transmembrane helix</keyword>
<dbReference type="PANTHER" id="PTHR46730:SF4">
    <property type="entry name" value="POLYCYSTIC KIDNEY DISEASE PROTEIN 1-LIKE 1"/>
    <property type="match status" value="1"/>
</dbReference>
<feature type="domain" description="PKD" evidence="28">
    <location>
        <begin position="1426"/>
        <end position="1480"/>
    </location>
</feature>
<reference evidence="33" key="1">
    <citation type="submission" date="2025-08" db="UniProtKB">
        <authorList>
            <consortium name="RefSeq"/>
        </authorList>
    </citation>
    <scope>IDENTIFICATION</scope>
</reference>
<keyword evidence="17" id="KW-0407">Ion channel</keyword>
<dbReference type="GO" id="GO:0005262">
    <property type="term" value="F:calcium channel activity"/>
    <property type="evidence" value="ECO:0007669"/>
    <property type="project" value="UniProtKB-KW"/>
</dbReference>
<dbReference type="InterPro" id="IPR022409">
    <property type="entry name" value="PKD/Chitinase_dom"/>
</dbReference>
<keyword evidence="12" id="KW-0969">Cilium</keyword>
<dbReference type="RefSeq" id="XP_033786351.1">
    <property type="nucleotide sequence ID" value="XM_033930460.1"/>
</dbReference>
<evidence type="ECO:0000256" key="3">
    <source>
        <dbReference type="ARBA" id="ARBA00022448"/>
    </source>
</evidence>
<dbReference type="SUPFAM" id="SSF49299">
    <property type="entry name" value="PKD domain"/>
    <property type="match status" value="7"/>
</dbReference>
<dbReference type="InParanoid" id="A0A6P8QHW5"/>
<feature type="transmembrane region" description="Helical" evidence="26">
    <location>
        <begin position="2886"/>
        <end position="2906"/>
    </location>
</feature>
<keyword evidence="11" id="KW-0406">Ion transport</keyword>
<dbReference type="PANTHER" id="PTHR46730">
    <property type="entry name" value="POLYCYSTIN-1"/>
    <property type="match status" value="1"/>
</dbReference>
<evidence type="ECO:0000256" key="13">
    <source>
        <dbReference type="ARBA" id="ARBA00023136"/>
    </source>
</evidence>
<feature type="domain" description="PKD" evidence="28">
    <location>
        <begin position="310"/>
        <end position="358"/>
    </location>
</feature>
<protein>
    <recommendedName>
        <fullName evidence="20">Polycystin-1-like protein 1</fullName>
    </recommendedName>
    <alternativeName>
        <fullName evidence="22">PC1-like 1 protein</fullName>
    </alternativeName>
    <alternativeName>
        <fullName evidence="21">Polycystic kidney disease protein 1-like 1</fullName>
    </alternativeName>
</protein>
<dbReference type="FunFam" id="2.60.40.10:FF:000825">
    <property type="entry name" value="Polycystin 1, transient receptor potential channel interacting"/>
    <property type="match status" value="1"/>
</dbReference>
<dbReference type="Proteomes" id="UP000515159">
    <property type="component" value="Chromosome 2"/>
</dbReference>
<dbReference type="InterPro" id="IPR013783">
    <property type="entry name" value="Ig-like_fold"/>
</dbReference>
<evidence type="ECO:0000256" key="16">
    <source>
        <dbReference type="ARBA" id="ARBA00023273"/>
    </source>
</evidence>
<dbReference type="CDD" id="cd00146">
    <property type="entry name" value="PKD"/>
    <property type="match status" value="4"/>
</dbReference>
<accession>A0A6P8QHW5</accession>
<evidence type="ECO:0000256" key="20">
    <source>
        <dbReference type="ARBA" id="ARBA00073797"/>
    </source>
</evidence>
<dbReference type="GO" id="GO:0005509">
    <property type="term" value="F:calcium ion binding"/>
    <property type="evidence" value="ECO:0007669"/>
    <property type="project" value="InterPro"/>
</dbReference>
<evidence type="ECO:0000259" key="30">
    <source>
        <dbReference type="PROSITE" id="PS50221"/>
    </source>
</evidence>
<feature type="transmembrane region" description="Helical" evidence="26">
    <location>
        <begin position="3111"/>
        <end position="3136"/>
    </location>
</feature>
<feature type="transmembrane region" description="Helical" evidence="26">
    <location>
        <begin position="3624"/>
        <end position="3644"/>
    </location>
</feature>
<dbReference type="GeneID" id="117353918"/>
<dbReference type="CTD" id="168507"/>
<feature type="domain" description="PKD" evidence="28">
    <location>
        <begin position="1339"/>
        <end position="1394"/>
    </location>
</feature>
<feature type="transmembrane region" description="Helical" evidence="26">
    <location>
        <begin position="3656"/>
        <end position="3676"/>
    </location>
</feature>
<evidence type="ECO:0000256" key="18">
    <source>
        <dbReference type="ARBA" id="ARBA00054690"/>
    </source>
</evidence>
<dbReference type="InterPro" id="IPR035986">
    <property type="entry name" value="PKD_dom_sf"/>
</dbReference>
<feature type="transmembrane region" description="Helical" evidence="26">
    <location>
        <begin position="3559"/>
        <end position="3575"/>
    </location>
</feature>
<evidence type="ECO:0000256" key="22">
    <source>
        <dbReference type="ARBA" id="ARBA00082084"/>
    </source>
</evidence>
<evidence type="ECO:0000256" key="25">
    <source>
        <dbReference type="SAM" id="MobiDB-lite"/>
    </source>
</evidence>
<keyword evidence="8" id="KW-0677">Repeat</keyword>
<dbReference type="Pfam" id="PF20519">
    <property type="entry name" value="Polycystin_dom"/>
    <property type="match status" value="1"/>
</dbReference>
<dbReference type="PRINTS" id="PR01433">
    <property type="entry name" value="POLYCYSTIN2"/>
</dbReference>
<comment type="subcellular location">
    <subcellularLocation>
        <location evidence="1">Cell projection</location>
        <location evidence="1">Cilium membrane</location>
        <topology evidence="1">Multi-pass membrane protein</topology>
    </subcellularLocation>
</comment>
<dbReference type="InterPro" id="IPR003915">
    <property type="entry name" value="PKD_2"/>
</dbReference>
<dbReference type="InterPro" id="IPR002859">
    <property type="entry name" value="PKD/REJ-like"/>
</dbReference>
<dbReference type="Pfam" id="PF01825">
    <property type="entry name" value="GPS"/>
    <property type="match status" value="1"/>
</dbReference>
<dbReference type="Gene3D" id="2.60.220.50">
    <property type="match status" value="1"/>
</dbReference>
<dbReference type="OrthoDB" id="10044145at2759"/>
<dbReference type="SMART" id="SM00308">
    <property type="entry name" value="LH2"/>
    <property type="match status" value="1"/>
</dbReference>
<evidence type="ECO:0000256" key="17">
    <source>
        <dbReference type="ARBA" id="ARBA00023303"/>
    </source>
</evidence>
<evidence type="ECO:0000256" key="6">
    <source>
        <dbReference type="ARBA" id="ARBA00022673"/>
    </source>
</evidence>
<feature type="signal peptide" evidence="27">
    <location>
        <begin position="1"/>
        <end position="20"/>
    </location>
</feature>
<comment type="caution">
    <text evidence="24">Lacks conserved residue(s) required for the propagation of feature annotation.</text>
</comment>
<evidence type="ECO:0000256" key="12">
    <source>
        <dbReference type="ARBA" id="ARBA00023069"/>
    </source>
</evidence>
<keyword evidence="6" id="KW-0107">Calcium channel</keyword>
<feature type="domain" description="REJ" evidence="31">
    <location>
        <begin position="1566"/>
        <end position="2320"/>
    </location>
</feature>
<dbReference type="InterPro" id="IPR057244">
    <property type="entry name" value="GAIN_B"/>
</dbReference>
<comment type="similarity">
    <text evidence="2">Belongs to the polycystin family.</text>
</comment>
<evidence type="ECO:0000256" key="2">
    <source>
        <dbReference type="ARBA" id="ARBA00007200"/>
    </source>
</evidence>
<keyword evidence="32" id="KW-1185">Reference proteome</keyword>
<evidence type="ECO:0000259" key="29">
    <source>
        <dbReference type="PROSITE" id="PS50095"/>
    </source>
</evidence>
<feature type="transmembrane region" description="Helical" evidence="26">
    <location>
        <begin position="2680"/>
        <end position="2700"/>
    </location>
</feature>
<evidence type="ECO:0000313" key="32">
    <source>
        <dbReference type="Proteomes" id="UP000515159"/>
    </source>
</evidence>
<evidence type="ECO:0000256" key="15">
    <source>
        <dbReference type="ARBA" id="ARBA00023180"/>
    </source>
</evidence>
<evidence type="ECO:0000256" key="24">
    <source>
        <dbReference type="PROSITE-ProRule" id="PRU00152"/>
    </source>
</evidence>
<evidence type="ECO:0000259" key="31">
    <source>
        <dbReference type="PROSITE" id="PS51111"/>
    </source>
</evidence>
<dbReference type="SMART" id="SM00303">
    <property type="entry name" value="GPS"/>
    <property type="match status" value="1"/>
</dbReference>
<evidence type="ECO:0000256" key="5">
    <source>
        <dbReference type="ARBA" id="ARBA00022568"/>
    </source>
</evidence>
<dbReference type="Gene3D" id="2.60.40.10">
    <property type="entry name" value="Immunoglobulins"/>
    <property type="match status" value="3"/>
</dbReference>
<keyword evidence="16" id="KW-0966">Cell projection</keyword>
<feature type="transmembrane region" description="Helical" evidence="26">
    <location>
        <begin position="2926"/>
        <end position="2946"/>
    </location>
</feature>
<dbReference type="PROSITE" id="PS50093">
    <property type="entry name" value="PKD"/>
    <property type="match status" value="5"/>
</dbReference>
<dbReference type="CDD" id="cd01752">
    <property type="entry name" value="PLAT_polycystin"/>
    <property type="match status" value="1"/>
</dbReference>
<dbReference type="InterPro" id="IPR036392">
    <property type="entry name" value="PLAT/LH2_dom_sf"/>
</dbReference>
<dbReference type="Gene3D" id="2.60.60.20">
    <property type="entry name" value="PLAT/LH2 domain"/>
    <property type="match status" value="1"/>
</dbReference>
<evidence type="ECO:0000313" key="33">
    <source>
        <dbReference type="RefSeq" id="XP_033786351.1"/>
    </source>
</evidence>
<keyword evidence="4" id="KW-1003">Cell membrane</keyword>
<evidence type="ECO:0000256" key="27">
    <source>
        <dbReference type="SAM" id="SignalP"/>
    </source>
</evidence>
<dbReference type="KEGG" id="gsh:117353918"/>
<feature type="domain" description="PKD" evidence="28">
    <location>
        <begin position="1507"/>
        <end position="1561"/>
    </location>
</feature>
<feature type="transmembrane region" description="Helical" evidence="26">
    <location>
        <begin position="3587"/>
        <end position="3612"/>
    </location>
</feature>
<keyword evidence="7 26" id="KW-0812">Transmembrane</keyword>
<feature type="domain" description="GAIN-B" evidence="30">
    <location>
        <begin position="2514"/>
        <end position="2664"/>
    </location>
</feature>
<keyword evidence="15" id="KW-0325">Glycoprotein</keyword>
<feature type="transmembrane region" description="Helical" evidence="26">
    <location>
        <begin position="3075"/>
        <end position="3099"/>
    </location>
</feature>
<dbReference type="Pfam" id="PF01477">
    <property type="entry name" value="PLAT"/>
    <property type="match status" value="1"/>
</dbReference>
<evidence type="ECO:0000256" key="23">
    <source>
        <dbReference type="PIRSR" id="PIRSR603915-2"/>
    </source>
</evidence>
<sequence length="4111" mass="460419">MLRVMSLCTWLLLCSAPADGCTPGASWYLGCYSMDILELVDDPHQVRGDDANILSKCSKVCLQMGFGVIALWNETNCYCINENRLSWHSVNLNTSESSNKSNSNHANATIHNIYKSSIPVRTGECLTRCMGPICLPYGDGKMSLAVYSSIGPYIQNTSLSLVANGVQIGKAFMLEVTGYLACPLEMILGIQNISESFSTVQLVVNWSSANISSYMTEVQLNGYFTFPVEWVYSESGNHLILVHANNMFSKEELSINVEVLLPAPDSLEVKVEITEEKIPSCVPYEVDAAMPQEWLFLGINYQFIAYVSMGIDLDFQWHFSDDNSTHHISSLYSEGLTSTMNHTFTREGLYQVWVNVSNRYNWNQQIINVVVIQKALFNLSFEIKNGYIASVGQDLTLEMNLFTTVRQLLLFNISFGSGMIHTHKLRDDSPTFGVPAHLRLIESYGVQKCYLHFLVFHQYQTSGNYSPSVSISYDTQVLAAFLLQPIQVYDPITDIFPTFSWKRISQTGTDVFFAVSSIANKIGSLCQWNITKSGNVVLSKTSSEWNLTNCFQTSGHYLLSVICFNPVSRSRYSEEIEVQDTISNLTLQGLDSKCLQSNATATIHAMVEKGSNMAFIWNFARDVVPAVGTLPTASYKYTKPGYYSVGVMAFNNVSSTFVDLQLIVQDPVGELFVNVPDIITVNQLTVIDITVTSGTNVSLELFLNGTLAFSTSNYLTDLSVSISYIFNKTGQVDVWARASNCVSLRSLVTKSSVVDEAHVAAIEILHQPVLGEDVILVAKLNRFLWDSKNCVYTWTLTKNVTFSSGSPVLTYSCRELGPQLIGVHVTNTESTSFAQIELNVTQQKVGPSLSHVSNGVAGQPILFTLKNIPAESSSIVLKLGDGIDKLLPVSDHRSLSVPHTYNAAGIYNISVTASRGSSKIASIIVIQELLEGLTLEGPHTISLTPSLHSPTAVTWSATVWKGSNYIYQWMYSDGRTNHTFIGMPKLTLEIKRPTILMLFLKVENHFSHLCASMTTIVEYPILNVSMNPSLTALHQATSIEVVVEPAQEYLIILNFGDEHRVNASSRELAATTSCLYSFLGCSVFTVQHTYSAVANYSVSAVISNAVSRWTQMAEAVVEESVSGIHVTMITPPIIALGDYINATVSVHSGTEVSFLWEISCSSTSYSLSGSSIAFKTQISGMHHISVSVFSPLYSDPVIRHIPNHVKVCAPITDVKIYFPFGINYVALELQIDGSYSTQLLEFRVQVSEAADILVDLGDGEPVMNATHSSPVYGAGASVYHLYKSVGVYMIKVTAFNELYNATDALGPYYVEIAPKGLSLTLNSSTVHKDEAVLFRASLSEGSNITYTWNMGDQTTYINEGPTIIHRFSTVAFYNVSITAQNRVGRNKAWTHVSVLYRMQPVSVYTNGTVFAAGTDILFMALTAETDPLEFIWHFGDQLPEKTTSRSITKRYRVPKRYNVIVNASNYISSFTSDIATITVQGRIVPSRLVSRASVLINTTATFECRISSGTNVTYLWSFGDGTLRLGKNIAYHIYNREGEFTVEVRCFNNISSAVLTKQIFVVRQPCQPPPVKHMGPLKLQVCRYQTVQLGVTFEAEILCNISQGLLYIWSLIRSDGLKVLLHPTVDNRKQTILFPSYFLDYGNYTAIARVHIVGSVVYSNYTVPLEVSASSPVSVISGATHLFLSKSSTTLISLNGSGSYDPDYPESDLRFHWKCVPASRQEQSCFRSTASSPFSTGPPAVTFPVTLLDDTFDQFLVTLAVSASDRKSSDAQVFLSLQSNHSVRSVNMICTGCKGDSVNWNEGFSVRAVCAECAGSPNLMYSWKLYLINATETVGAEVPFCRALDLMGPSSLFGAALSSPTTTTTLTAIVGFTNTDPHFTVEPAGTPINISSILKANSTLLRSTIATTSGSTATQATTVGLMELPYLMPGFLEEGSSGARSPRSRRSSVGVLNRRTFSDPSVSEYFPENSFSILNSSSNTSEILRGFLPVSAISEGEVGSSRPGQTGGSSSTWTIQGGGTSFDSSGDSVVGSAIFYNRPAPVLLLDWSKGPINGKHFQSYTTTGIFSETVTFKPFVLKSSKMYMLEVSLASNQISLGRSQLYFTVNEVPHGMMTCQVQPKDGVEIYTVFSIFCTSGKRDLHYEFSYRIGNSSRKTLYKGRDIQYYFNLPAGDPVDGFKVTVFTEITNRYGSKTQPCPVNVTVLPSFLRNMSSIYKLEEELQFISLTNLSTLLLMGSHIEIRNYITLLTRVLNRLHTEHSGRVNELQLQTRNALISSVCSLSAQDQEEMTDAIVMLTDLMNITGQVRLSSAILVTNRVREMVKLLTENGASGRFILDRKMVTDLVLLISCALEVFNSHSEHGVYLMLEGIRSTINLLLRYVSMNNETQFNVSTDLMDLQTGLHYSFQNTIQSPKSTTFHLPDVLRRQITARTGPHSFCYISQLIYYKRNPYFWGVIPFQINGDIVDLTLYNCTSKRKINVQGLITPITIEFEKKGNEVKDNKTLFSLFRDKVNFHHFTVTPEKQQEALQITVDFSVPATRTFPIMLLVRFSLKPTPTHYNVKKFHFWKAETSQIIIPAASLKDTRSCYLALLDADYDRKPKNKYLANVVNYTVSMEWIQCLYWDDIREWKTEGCYPLQGTTSAKVSCSCTHLTMFTIASRQLQTHLEIEEVFQFLRIIENFIPGTVIVISLALYIFLIIDCKIRDQHEEKKSGYILLQDNTPSDQQLYAIIIETGFRSRPKTTAKVHIVLHGENGISETRELCSPDKPLFERNSRHTFIMSIPDNLGPIWKVHLWHNNNGPSPSLYISYVIVKDLLAGSSWFFPAECWLAVDEGDGKVERELTSVAHGLGFRKLLYCRLTEYLEDFHFWGSIYSRPSYSWFTHTQRLTMCLVLLLGYMCINTLLIHWKHEEYTAEHGLIDVSAVSVVTGMITTLAIFPIAALLSLLFRLSEKKMAMEPGYQSSLSAEDPNSESYLSWQHFQQWAHDAWKKKYERDSFTPTFHSRNFSDRSKKGSRCSCDGSSSGFEDGSSQDNKPIQKDCRHSTNDVRSDYSSDHSSLFEQPVFHGHVVLPAWTSYLAWVFCVFIILICVAITGILGLRFGSTKCILWLHSVFFSIVYCIFVIEPLLILMVAAIVSWRNKDRSDFFMEVLHDATKFLVCEAGHPPQNFVPHSWPSSHDSSTELEKILAARQRARYLRLTRPPTHSQLREAKERIRKEMLIQQTLRELIMYILMLCLLLLIAFGKFSSDDYFLNHAVRREFTQNAKSLFKDIKTIDNWWNWSLTALLEGLYWDTWYNSAAARSQSGPLGGKCYLIGTPVLKQLRTISNQVCTFPPQFFSLTSNCVPRYSPEIQVFEDTNTSSMGENEVIQPEIYHQCGQTQCYTGMGVTENLGRSRREAYSTLLKLRQNRWIGKSTRAITVEFALYNPPTNLFTAVSLLAEMPLSGGVFPSAFIESVGIYRIVSVLDYFIMASELVFLGLILSHLYFQLHTMIQRGFLSYWQEPWNWIEVTIIGFSLSYYMCYIYHFALTVDIIDRLQKGFFRVFIDLTFISAWDKWTRCLHGIILFFMFIKCIRLLRVHKAMAPCVVMLRLSCSSVTLIALAGIGILAAYASLGRALYIPGLYPFSNAVRSFWTLAHYFLGISAAKSPTSFYKSNEVSVACYYGTLFLIMTFLWTGMVRGTLTSITKEAKKSLRSKHLVTFHEVMTHTWEKLLSFVGRPRNKSTESNLVQSSNFYLDEFENLMDELLFRLNAFSDSLHHSLPMKKCNYAEEEEEENALLFGSDYCCSVASEKSPLDEDNLRHKFTKMEQGLLTNDPTTTNLSLAEMIHTQEGVLGSSIQKRYRLELETFQELSLGCKRNSPRNEFSIAGDQNASEFQSTSSIDSCLDHGNKPFICRDDGLQVELFSKSFQAKMSKSSMSDSSSHSQCNVSPAYCNLQKMGDGLIYLVHGAPCLEKESAELQKLESSLCSWSRCASASVASKNRRPLKRSQTTIIEPIDTVNAGMSLQSNCYSDAYQSSDSKFYHECQRPQSGILVSSATKSSENEGCQTKQKKSEGECEEERTVKQKSKAREKLLNTMWKNKQQTSVIPIAEELHIHNSNCQDLPESIRQCW</sequence>
<keyword evidence="3" id="KW-0813">Transport</keyword>
<feature type="chain" id="PRO_5028304460" description="Polycystin-1-like protein 1" evidence="27">
    <location>
        <begin position="21"/>
        <end position="4111"/>
    </location>
</feature>
<keyword evidence="27" id="KW-0732">Signal</keyword>
<proteinExistence type="inferred from homology"/>
<evidence type="ECO:0000256" key="19">
    <source>
        <dbReference type="ARBA" id="ARBA00063851"/>
    </source>
</evidence>
<dbReference type="SMART" id="SM00089">
    <property type="entry name" value="PKD"/>
    <property type="match status" value="8"/>
</dbReference>
<dbReference type="InterPro" id="IPR000601">
    <property type="entry name" value="PKD_dom"/>
</dbReference>
<dbReference type="InterPro" id="IPR001024">
    <property type="entry name" value="PLAT/LH2_dom"/>
</dbReference>
<feature type="compositionally biased region" description="Low complexity" evidence="25">
    <location>
        <begin position="3021"/>
        <end position="3031"/>
    </location>
</feature>
<feature type="transmembrane region" description="Helical" evidence="26">
    <location>
        <begin position="3463"/>
        <end position="3485"/>
    </location>
</feature>
<dbReference type="SUPFAM" id="SSF49723">
    <property type="entry name" value="Lipase/lipooxygenase domain (PLAT/LH2 domain)"/>
    <property type="match status" value="1"/>
</dbReference>
<feature type="compositionally biased region" description="Basic and acidic residues" evidence="25">
    <location>
        <begin position="3034"/>
        <end position="3046"/>
    </location>
</feature>
<dbReference type="GO" id="GO:0060170">
    <property type="term" value="C:ciliary membrane"/>
    <property type="evidence" value="ECO:0007669"/>
    <property type="project" value="UniProtKB-SubCell"/>
</dbReference>
<evidence type="ECO:0000256" key="4">
    <source>
        <dbReference type="ARBA" id="ARBA00022475"/>
    </source>
</evidence>
<organism evidence="32 33">
    <name type="scientific">Geotrypetes seraphini</name>
    <name type="common">Gaboon caecilian</name>
    <name type="synonym">Caecilia seraphini</name>
    <dbReference type="NCBI Taxonomy" id="260995"/>
    <lineage>
        <taxon>Eukaryota</taxon>
        <taxon>Metazoa</taxon>
        <taxon>Chordata</taxon>
        <taxon>Craniata</taxon>
        <taxon>Vertebrata</taxon>
        <taxon>Euteleostomi</taxon>
        <taxon>Amphibia</taxon>
        <taxon>Gymnophiona</taxon>
        <taxon>Geotrypetes</taxon>
    </lineage>
</organism>
<feature type="domain" description="PKD" evidence="28">
    <location>
        <begin position="610"/>
        <end position="671"/>
    </location>
</feature>
<name>A0A6P8QHW5_GEOSA</name>
<evidence type="ECO:0000256" key="11">
    <source>
        <dbReference type="ARBA" id="ARBA00023065"/>
    </source>
</evidence>
<dbReference type="PROSITE" id="PS50221">
    <property type="entry name" value="GAIN_B"/>
    <property type="match status" value="1"/>
</dbReference>
<dbReference type="InterPro" id="IPR000203">
    <property type="entry name" value="GPS"/>
</dbReference>
<evidence type="ECO:0000256" key="14">
    <source>
        <dbReference type="ARBA" id="ARBA00023157"/>
    </source>
</evidence>
<evidence type="ECO:0000256" key="7">
    <source>
        <dbReference type="ARBA" id="ARBA00022692"/>
    </source>
</evidence>
<dbReference type="InterPro" id="IPR042060">
    <property type="entry name" value="PLAT_polycystin1"/>
</dbReference>
<dbReference type="InterPro" id="IPR013122">
    <property type="entry name" value="PKD1_2_channel"/>
</dbReference>
<dbReference type="PROSITE" id="PS50095">
    <property type="entry name" value="PLAT"/>
    <property type="match status" value="1"/>
</dbReference>
<dbReference type="InterPro" id="IPR046791">
    <property type="entry name" value="Polycystin_dom"/>
</dbReference>
<gene>
    <name evidence="33" type="primary">PKD1L1</name>
</gene>
<keyword evidence="14" id="KW-1015">Disulfide bond</keyword>
<evidence type="ECO:0000256" key="10">
    <source>
        <dbReference type="ARBA" id="ARBA00022989"/>
    </source>
</evidence>
<dbReference type="FunFam" id="2.60.60.20:FF:000017">
    <property type="entry name" value="Polycystin 1 like 1, transient receptor potential channel interacting"/>
    <property type="match status" value="1"/>
</dbReference>
<evidence type="ECO:0000256" key="9">
    <source>
        <dbReference type="ARBA" id="ARBA00022837"/>
    </source>
</evidence>
<dbReference type="Pfam" id="PF02010">
    <property type="entry name" value="REJ"/>
    <property type="match status" value="2"/>
</dbReference>
<evidence type="ECO:0000259" key="28">
    <source>
        <dbReference type="PROSITE" id="PS50093"/>
    </source>
</evidence>
<keyword evidence="5" id="KW-0109">Calcium transport</keyword>
<evidence type="ECO:0000256" key="8">
    <source>
        <dbReference type="ARBA" id="ARBA00022737"/>
    </source>
</evidence>
<evidence type="ECO:0000256" key="1">
    <source>
        <dbReference type="ARBA" id="ARBA00004272"/>
    </source>
</evidence>
<feature type="disulfide bond" evidence="23">
    <location>
        <begin position="3329"/>
        <end position="3342"/>
    </location>
</feature>
<dbReference type="InterPro" id="IPR014010">
    <property type="entry name" value="REJ_dom"/>
</dbReference>
<keyword evidence="13 26" id="KW-0472">Membrane</keyword>
<comment type="function">
    <text evidence="18">Component of a calcium-permeant ion channel formed by PKD1L2 and PKD1L1 in primary cilia, where it controls cilium calcium concentration, without affecting cytoplasmic calcium concentration, and regulates sonic hedgehog/SHH signaling and GLI2 transcription. The PKD1L1:PKD2L1 channel complex is mechanosensitive only at high pressures and is highly temperature sensitive. Also involved in left/right axis specification downstream of nodal flow by forming a complex with PKD2 in cilia to facilitate flow detection in left/right patterning. May function as a G-protein-coupled receptor.</text>
</comment>
<dbReference type="InterPro" id="IPR046338">
    <property type="entry name" value="GAIN_dom_sf"/>
</dbReference>
<evidence type="ECO:0000256" key="21">
    <source>
        <dbReference type="ARBA" id="ARBA00081200"/>
    </source>
</evidence>
<dbReference type="PROSITE" id="PS51111">
    <property type="entry name" value="REJ"/>
    <property type="match status" value="1"/>
</dbReference>
<comment type="subunit">
    <text evidence="19">Heterodimer. Interacts with PKD2 to form a calcium channel. Interacts with PKD2L1; to form ciliary calcium channel. May interact with GNA12, GNAS, GNAI1 and GNAI2.</text>
</comment>
<dbReference type="FunCoup" id="A0A6P8QHW5">
    <property type="interactions" value="14"/>
</dbReference>
<feature type="domain" description="PLAT" evidence="29">
    <location>
        <begin position="2725"/>
        <end position="2842"/>
    </location>
</feature>
<keyword evidence="9" id="KW-0106">Calcium</keyword>